<evidence type="ECO:0000256" key="5">
    <source>
        <dbReference type="PROSITE-ProRule" id="PRU00205"/>
    </source>
</evidence>
<feature type="domain" description="TLC" evidence="7">
    <location>
        <begin position="1"/>
        <end position="174"/>
    </location>
</feature>
<dbReference type="EMBL" id="JASFZW010000008">
    <property type="protein sequence ID" value="KAK2076932.1"/>
    <property type="molecule type" value="Genomic_DNA"/>
</dbReference>
<evidence type="ECO:0000256" key="3">
    <source>
        <dbReference type="ARBA" id="ARBA00022989"/>
    </source>
</evidence>
<reference evidence="8" key="1">
    <citation type="submission" date="2021-01" db="EMBL/GenBank/DDBJ databases">
        <authorList>
            <person name="Eckstrom K.M.E."/>
        </authorList>
    </citation>
    <scope>NUCLEOTIDE SEQUENCE</scope>
    <source>
        <strain evidence="8">UVCC 0001</strain>
    </source>
</reference>
<accession>A0AAD9IIW6</accession>
<evidence type="ECO:0000256" key="1">
    <source>
        <dbReference type="ARBA" id="ARBA00004141"/>
    </source>
</evidence>
<sequence>MSSIHAALCCLAAWEQIGELSHLRLDSKNTPYQTALAQFSLAYMLSDTLFYVLPFTPTDFMFVVHHVISGLYVVGVLYTGLGAISSSIMFFLGEITSPLLNAITVAGVLRHTSKLFQQTYRYLSPLFSVAFVVTRTLLGVPMVGWFLYTLVARSPGIPLGWRLPMAACVSTGILGSQLWTAKLLGPLIAEKLAALKKKV</sequence>
<dbReference type="Proteomes" id="UP001255856">
    <property type="component" value="Unassembled WGS sequence"/>
</dbReference>
<dbReference type="PROSITE" id="PS50922">
    <property type="entry name" value="TLC"/>
    <property type="match status" value="1"/>
</dbReference>
<evidence type="ECO:0000256" key="6">
    <source>
        <dbReference type="SAM" id="Phobius"/>
    </source>
</evidence>
<keyword evidence="9" id="KW-1185">Reference proteome</keyword>
<feature type="transmembrane region" description="Helical" evidence="6">
    <location>
        <begin position="122"/>
        <end position="147"/>
    </location>
</feature>
<keyword evidence="4 5" id="KW-0472">Membrane</keyword>
<evidence type="ECO:0000313" key="8">
    <source>
        <dbReference type="EMBL" id="KAK2076932.1"/>
    </source>
</evidence>
<gene>
    <name evidence="8" type="ORF">QBZ16_005160</name>
</gene>
<comment type="caution">
    <text evidence="8">The sequence shown here is derived from an EMBL/GenBank/DDBJ whole genome shotgun (WGS) entry which is preliminary data.</text>
</comment>
<evidence type="ECO:0000259" key="7">
    <source>
        <dbReference type="PROSITE" id="PS50922"/>
    </source>
</evidence>
<evidence type="ECO:0000256" key="2">
    <source>
        <dbReference type="ARBA" id="ARBA00022692"/>
    </source>
</evidence>
<dbReference type="PANTHER" id="PTHR31766:SF2">
    <property type="entry name" value="GLABROUS1 ENHANCER-BINDING PROTEIN-LIKE 2"/>
    <property type="match status" value="1"/>
</dbReference>
<dbReference type="GO" id="GO:0016020">
    <property type="term" value="C:membrane"/>
    <property type="evidence" value="ECO:0007669"/>
    <property type="project" value="UniProtKB-SubCell"/>
</dbReference>
<dbReference type="InterPro" id="IPR006634">
    <property type="entry name" value="TLC-dom"/>
</dbReference>
<feature type="transmembrane region" description="Helical" evidence="6">
    <location>
        <begin position="60"/>
        <end position="81"/>
    </location>
</feature>
<keyword evidence="3 6" id="KW-1133">Transmembrane helix</keyword>
<protein>
    <recommendedName>
        <fullName evidence="7">TLC domain-containing protein</fullName>
    </recommendedName>
</protein>
<evidence type="ECO:0000256" key="4">
    <source>
        <dbReference type="ARBA" id="ARBA00023136"/>
    </source>
</evidence>
<dbReference type="Pfam" id="PF03798">
    <property type="entry name" value="TRAM_LAG1_CLN8"/>
    <property type="match status" value="1"/>
</dbReference>
<proteinExistence type="predicted"/>
<evidence type="ECO:0000313" key="9">
    <source>
        <dbReference type="Proteomes" id="UP001255856"/>
    </source>
</evidence>
<name>A0AAD9IIW6_PROWI</name>
<comment type="subcellular location">
    <subcellularLocation>
        <location evidence="1">Membrane</location>
        <topology evidence="1">Multi-pass membrane protein</topology>
    </subcellularLocation>
</comment>
<dbReference type="PANTHER" id="PTHR31766">
    <property type="entry name" value="GLABROUS1 ENHANCER-BINDING PROTEIN-LIKE 2"/>
    <property type="match status" value="1"/>
</dbReference>
<feature type="transmembrane region" description="Helical" evidence="6">
    <location>
        <begin position="87"/>
        <end position="110"/>
    </location>
</feature>
<dbReference type="InterPro" id="IPR040327">
    <property type="entry name" value="At5g14285-like"/>
</dbReference>
<keyword evidence="2 5" id="KW-0812">Transmembrane</keyword>
<feature type="transmembrane region" description="Helical" evidence="6">
    <location>
        <begin position="34"/>
        <end position="53"/>
    </location>
</feature>
<organism evidence="8 9">
    <name type="scientific">Prototheca wickerhamii</name>
    <dbReference type="NCBI Taxonomy" id="3111"/>
    <lineage>
        <taxon>Eukaryota</taxon>
        <taxon>Viridiplantae</taxon>
        <taxon>Chlorophyta</taxon>
        <taxon>core chlorophytes</taxon>
        <taxon>Trebouxiophyceae</taxon>
        <taxon>Chlorellales</taxon>
        <taxon>Chlorellaceae</taxon>
        <taxon>Prototheca</taxon>
    </lineage>
</organism>
<dbReference type="AlphaFoldDB" id="A0AAD9IIW6"/>